<evidence type="ECO:0000256" key="3">
    <source>
        <dbReference type="ARBA" id="ARBA00022833"/>
    </source>
</evidence>
<evidence type="ECO:0000256" key="1">
    <source>
        <dbReference type="ARBA" id="ARBA00022723"/>
    </source>
</evidence>
<dbReference type="SMART" id="SM00575">
    <property type="entry name" value="ZnF_PMZ"/>
    <property type="match status" value="1"/>
</dbReference>
<reference evidence="7 8" key="1">
    <citation type="submission" date="2019-01" db="EMBL/GenBank/DDBJ databases">
        <title>Sequencing of cultivated peanut Arachis hypogaea provides insights into genome evolution and oil improvement.</title>
        <authorList>
            <person name="Chen X."/>
        </authorList>
    </citation>
    <scope>NUCLEOTIDE SEQUENCE [LARGE SCALE GENOMIC DNA]</scope>
    <source>
        <strain evidence="8">cv. Fuhuasheng</strain>
        <tissue evidence="7">Leaves</tissue>
    </source>
</reference>
<organism evidence="7 8">
    <name type="scientific">Arachis hypogaea</name>
    <name type="common">Peanut</name>
    <dbReference type="NCBI Taxonomy" id="3818"/>
    <lineage>
        <taxon>Eukaryota</taxon>
        <taxon>Viridiplantae</taxon>
        <taxon>Streptophyta</taxon>
        <taxon>Embryophyta</taxon>
        <taxon>Tracheophyta</taxon>
        <taxon>Spermatophyta</taxon>
        <taxon>Magnoliopsida</taxon>
        <taxon>eudicotyledons</taxon>
        <taxon>Gunneridae</taxon>
        <taxon>Pentapetalae</taxon>
        <taxon>rosids</taxon>
        <taxon>fabids</taxon>
        <taxon>Fabales</taxon>
        <taxon>Fabaceae</taxon>
        <taxon>Papilionoideae</taxon>
        <taxon>50 kb inversion clade</taxon>
        <taxon>dalbergioids sensu lato</taxon>
        <taxon>Dalbergieae</taxon>
        <taxon>Pterocarpus clade</taxon>
        <taxon>Arachis</taxon>
    </lineage>
</organism>
<gene>
    <name evidence="7" type="ORF">Ahy_B05g077348</name>
</gene>
<feature type="region of interest" description="Disordered" evidence="5">
    <location>
        <begin position="522"/>
        <end position="546"/>
    </location>
</feature>
<evidence type="ECO:0000256" key="5">
    <source>
        <dbReference type="SAM" id="MobiDB-lite"/>
    </source>
</evidence>
<keyword evidence="1" id="KW-0479">Metal-binding</keyword>
<feature type="domain" description="SWIM-type" evidence="6">
    <location>
        <begin position="374"/>
        <end position="422"/>
    </location>
</feature>
<dbReference type="Pfam" id="PF03101">
    <property type="entry name" value="FAR1"/>
    <property type="match status" value="1"/>
</dbReference>
<accession>A0A444Z547</accession>
<dbReference type="PROSITE" id="PS50966">
    <property type="entry name" value="ZF_SWIM"/>
    <property type="match status" value="1"/>
</dbReference>
<evidence type="ECO:0000313" key="7">
    <source>
        <dbReference type="EMBL" id="RYR09206.1"/>
    </source>
</evidence>
<feature type="region of interest" description="Disordered" evidence="5">
    <location>
        <begin position="1"/>
        <end position="23"/>
    </location>
</feature>
<dbReference type="PANTHER" id="PTHR47718">
    <property type="entry name" value="OS01G0519700 PROTEIN"/>
    <property type="match status" value="1"/>
</dbReference>
<feature type="compositionally biased region" description="Basic and acidic residues" evidence="5">
    <location>
        <begin position="1"/>
        <end position="11"/>
    </location>
</feature>
<protein>
    <recommendedName>
        <fullName evidence="6">SWIM-type domain-containing protein</fullName>
    </recommendedName>
</protein>
<dbReference type="InterPro" id="IPR006564">
    <property type="entry name" value="Znf_PMZ"/>
</dbReference>
<evidence type="ECO:0000256" key="2">
    <source>
        <dbReference type="ARBA" id="ARBA00022771"/>
    </source>
</evidence>
<keyword evidence="8" id="KW-1185">Reference proteome</keyword>
<dbReference type="EMBL" id="SDMP01000015">
    <property type="protein sequence ID" value="RYR09206.1"/>
    <property type="molecule type" value="Genomic_DNA"/>
</dbReference>
<proteinExistence type="predicted"/>
<dbReference type="GO" id="GO:0008270">
    <property type="term" value="F:zinc ion binding"/>
    <property type="evidence" value="ECO:0007669"/>
    <property type="project" value="UniProtKB-KW"/>
</dbReference>
<evidence type="ECO:0000259" key="6">
    <source>
        <dbReference type="PROSITE" id="PS50966"/>
    </source>
</evidence>
<keyword evidence="3" id="KW-0862">Zinc</keyword>
<dbReference type="Proteomes" id="UP000289738">
    <property type="component" value="Chromosome B05"/>
</dbReference>
<dbReference type="PANTHER" id="PTHR47718:SF6">
    <property type="entry name" value="PROTEIN FAR1-RELATED SEQUENCE"/>
    <property type="match status" value="1"/>
</dbReference>
<dbReference type="InterPro" id="IPR004330">
    <property type="entry name" value="FAR1_DNA_bnd_dom"/>
</dbReference>
<dbReference type="AlphaFoldDB" id="A0A444Z547"/>
<evidence type="ECO:0000256" key="4">
    <source>
        <dbReference type="PROSITE-ProRule" id="PRU00325"/>
    </source>
</evidence>
<name>A0A444Z547_ARAHY</name>
<keyword evidence="2 4" id="KW-0863">Zinc-finger</keyword>
<evidence type="ECO:0000313" key="8">
    <source>
        <dbReference type="Proteomes" id="UP000289738"/>
    </source>
</evidence>
<comment type="caution">
    <text evidence="7">The sequence shown here is derived from an EMBL/GenBank/DDBJ whole genome shotgun (WGS) entry which is preliminary data.</text>
</comment>
<sequence length="662" mass="76886">MGQEFSHEGVNSEHTSYDQYEQEEEKYEEVDVDYMDEDDTSVELMFDYHGFDEGYNIDSLEDIGMIEFWNIRDEDVCHFHFSDVDIAFEFYNRYARTRGFSARKNRSRKSRAGALKLKNFVCHREGFRLQNSYCIGNLKRKPTPETRCGCSALMEIRVDAPSGRWFISYFFDEHNHPLLDPRLTGLLPRHRFMSEADIGHMVNMKKGGISVGQIYRALANQAGDYEIDVFRQKWFEMVEEFGVENKNWVLDMYKKRHSWATAHIRGKFFAGFRTTSRCEGLNSIIAKYVNSRYNLVEFIQHFNRCVDHIRWKEVQADLASVNGRPSLQTCFQQLERSAANVYTLSIFHMFQPILVRAASMKVINMRQTGSYVIYSVALDRTPNETWRVFCCDIEMEFNCSCMRMESFGIPCEHIICVLVHEDIEELPRSLVLPRWTKTAKVSFQNARGLHWDSLMLSQYGCLMDWFRQLANFACRDNERFIFIREMAMNLLKQFKEEDAAQKELVNDADSVRDGVQVDNSGAGLATNDLGHSMPRDPRKCRTKGGASQFNKRKHRCGQCGMEGHNRTTCRVRRGISQSEGWGNDSDDHMNIEDDSLVYDENASYSSNEVMFFLEAIRMDERLSSTLDQHLVCPIVTPSPMFVQKDGNLRVLEEEGLAKASEF</sequence>
<dbReference type="InterPro" id="IPR007527">
    <property type="entry name" value="Znf_SWIM"/>
</dbReference>